<dbReference type="InterPro" id="IPR038555">
    <property type="entry name" value="Zincin_1_sf"/>
</dbReference>
<feature type="region of interest" description="Disordered" evidence="1">
    <location>
        <begin position="1"/>
        <end position="51"/>
    </location>
</feature>
<dbReference type="Gene3D" id="3.30.2010.20">
    <property type="match status" value="1"/>
</dbReference>
<feature type="compositionally biased region" description="Basic residues" evidence="1">
    <location>
        <begin position="26"/>
        <end position="37"/>
    </location>
</feature>
<dbReference type="EMBL" id="CZKB01000015">
    <property type="protein sequence ID" value="CUR60696.1"/>
    <property type="molecule type" value="Genomic_DNA"/>
</dbReference>
<protein>
    <recommendedName>
        <fullName evidence="3">Zinicin-like metallopeptidase</fullName>
    </recommendedName>
</protein>
<feature type="compositionally biased region" description="Low complexity" evidence="1">
    <location>
        <begin position="41"/>
        <end position="51"/>
    </location>
</feature>
<gene>
    <name evidence="2" type="ORF">NOCA1220015</name>
</gene>
<reference evidence="2" key="1">
    <citation type="submission" date="2015-08" db="EMBL/GenBank/DDBJ databases">
        <authorList>
            <person name="Babu N.S."/>
            <person name="Beckwith C.J."/>
            <person name="Beseler K.G."/>
            <person name="Brison A."/>
            <person name="Carone J.V."/>
            <person name="Caskin T.P."/>
            <person name="Diamond M."/>
            <person name="Durham M.E."/>
            <person name="Foxe J.M."/>
            <person name="Go M."/>
            <person name="Henderson B.A."/>
            <person name="Jones I.B."/>
            <person name="McGettigan J.A."/>
            <person name="Micheletti S.J."/>
            <person name="Nasrallah M.E."/>
            <person name="Ortiz D."/>
            <person name="Piller C.R."/>
            <person name="Privatt S.R."/>
            <person name="Schneider S.L."/>
            <person name="Sharp S."/>
            <person name="Smith T.C."/>
            <person name="Stanton J.D."/>
            <person name="Ullery H.E."/>
            <person name="Wilson R.J."/>
            <person name="Serrano M.G."/>
            <person name="Buck G."/>
            <person name="Lee V."/>
            <person name="Wang Y."/>
            <person name="Carvalho R."/>
            <person name="Voegtly L."/>
            <person name="Shi R."/>
            <person name="Duckworth R."/>
            <person name="Johnson A."/>
            <person name="Loviza R."/>
            <person name="Walstead R."/>
            <person name="Shah Z."/>
            <person name="Kiflezghi M."/>
            <person name="Wade K."/>
            <person name="Ball S.L."/>
            <person name="Bradley K.W."/>
            <person name="Asai D.J."/>
            <person name="Bowman C.A."/>
            <person name="Russell D.A."/>
            <person name="Pope W.H."/>
            <person name="Jacobs-Sera D."/>
            <person name="Hendrix R.W."/>
            <person name="Hatfull G.F."/>
        </authorList>
    </citation>
    <scope>NUCLEOTIDE SEQUENCE</scope>
</reference>
<evidence type="ECO:0000256" key="1">
    <source>
        <dbReference type="SAM" id="MobiDB-lite"/>
    </source>
</evidence>
<dbReference type="AlphaFoldDB" id="A0A2P2CFD0"/>
<evidence type="ECO:0000313" key="2">
    <source>
        <dbReference type="EMBL" id="CUR60696.1"/>
    </source>
</evidence>
<accession>A0A2P2CFD0</accession>
<proteinExistence type="predicted"/>
<organism evidence="2">
    <name type="scientific">metagenome</name>
    <dbReference type="NCBI Taxonomy" id="256318"/>
    <lineage>
        <taxon>unclassified sequences</taxon>
        <taxon>metagenomes</taxon>
    </lineage>
</organism>
<sequence length="163" mass="18030">MDDAMDEVGPGIGAGIRAGDDGTGAARRRTRDRRGRGMRGPGVVPARPGTPALRTTRQRFDQLVLDVVTPLDERWQRHLGLVEYAVEDAPMLPDDWGDETVPLSSLVRGKGQSPTRLVLFRRPIEHRATTRDELEAMVHTVVVEQLAELLGLTPGQVDERYTD</sequence>
<dbReference type="SUPFAM" id="SSF55486">
    <property type="entry name" value="Metalloproteases ('zincins'), catalytic domain"/>
    <property type="match status" value="1"/>
</dbReference>
<evidence type="ECO:0008006" key="3">
    <source>
        <dbReference type="Google" id="ProtNLM"/>
    </source>
</evidence>
<name>A0A2P2CFD0_9ZZZZ</name>
<dbReference type="InterPro" id="IPR010428">
    <property type="entry name" value="Zincin_1"/>
</dbReference>
<dbReference type="Pfam" id="PF06262">
    <property type="entry name" value="Zincin_1"/>
    <property type="match status" value="1"/>
</dbReference>
<dbReference type="CDD" id="cd12954">
    <property type="entry name" value="MMP_TTHA0227_like_1"/>
    <property type="match status" value="1"/>
</dbReference>